<dbReference type="EMBL" id="CAMXCT010005580">
    <property type="protein sequence ID" value="CAI4012778.1"/>
    <property type="molecule type" value="Genomic_DNA"/>
</dbReference>
<dbReference type="Proteomes" id="UP001152797">
    <property type="component" value="Unassembled WGS sequence"/>
</dbReference>
<reference evidence="3" key="1">
    <citation type="submission" date="2022-10" db="EMBL/GenBank/DDBJ databases">
        <authorList>
            <person name="Chen Y."/>
            <person name="Dougan E. K."/>
            <person name="Chan C."/>
            <person name="Rhodes N."/>
            <person name="Thang M."/>
        </authorList>
    </citation>
    <scope>NUCLEOTIDE SEQUENCE</scope>
</reference>
<dbReference type="PANTHER" id="PTHR19303">
    <property type="entry name" value="TRANSPOSON"/>
    <property type="match status" value="1"/>
</dbReference>
<organism evidence="3">
    <name type="scientific">Cladocopium goreaui</name>
    <dbReference type="NCBI Taxonomy" id="2562237"/>
    <lineage>
        <taxon>Eukaryota</taxon>
        <taxon>Sar</taxon>
        <taxon>Alveolata</taxon>
        <taxon>Dinophyceae</taxon>
        <taxon>Suessiales</taxon>
        <taxon>Symbiodiniaceae</taxon>
        <taxon>Cladocopium</taxon>
    </lineage>
</organism>
<evidence type="ECO:0000313" key="5">
    <source>
        <dbReference type="EMBL" id="CAL4800090.1"/>
    </source>
</evidence>
<comment type="caution">
    <text evidence="3">The sequence shown here is derived from an EMBL/GenBank/DDBJ whole genome shotgun (WGS) entry which is preliminary data.</text>
</comment>
<dbReference type="EMBL" id="CAMXCT020005580">
    <property type="protein sequence ID" value="CAL1166153.1"/>
    <property type="molecule type" value="Genomic_DNA"/>
</dbReference>
<dbReference type="OrthoDB" id="8194272at2759"/>
<evidence type="ECO:0000259" key="2">
    <source>
        <dbReference type="Pfam" id="PF03184"/>
    </source>
</evidence>
<reference evidence="4" key="2">
    <citation type="submission" date="2024-04" db="EMBL/GenBank/DDBJ databases">
        <authorList>
            <person name="Chen Y."/>
            <person name="Shah S."/>
            <person name="Dougan E. K."/>
            <person name="Thang M."/>
            <person name="Chan C."/>
        </authorList>
    </citation>
    <scope>NUCLEOTIDE SEQUENCE [LARGE SCALE GENOMIC DNA]</scope>
</reference>
<dbReference type="PANTHER" id="PTHR19303:SF73">
    <property type="entry name" value="PROTEIN PDC2"/>
    <property type="match status" value="1"/>
</dbReference>
<dbReference type="InterPro" id="IPR050863">
    <property type="entry name" value="CenT-Element_Derived"/>
</dbReference>
<keyword evidence="6" id="KW-1185">Reference proteome</keyword>
<keyword evidence="1" id="KW-0175">Coiled coil</keyword>
<dbReference type="InterPro" id="IPR004875">
    <property type="entry name" value="DDE_SF_endonuclease_dom"/>
</dbReference>
<evidence type="ECO:0000313" key="3">
    <source>
        <dbReference type="EMBL" id="CAI4012778.1"/>
    </source>
</evidence>
<dbReference type="EMBL" id="CAMXCT030005580">
    <property type="protein sequence ID" value="CAL4800090.1"/>
    <property type="molecule type" value="Genomic_DNA"/>
</dbReference>
<protein>
    <submittedName>
        <fullName evidence="5">DDE-1 domain-containing protein</fullName>
    </submittedName>
</protein>
<evidence type="ECO:0000313" key="4">
    <source>
        <dbReference type="EMBL" id="CAL1166153.1"/>
    </source>
</evidence>
<gene>
    <name evidence="3" type="ORF">C1SCF055_LOCUS37807</name>
</gene>
<feature type="domain" description="DDE-1" evidence="2">
    <location>
        <begin position="2402"/>
        <end position="2529"/>
    </location>
</feature>
<accession>A0A9P1GGY4</accession>
<dbReference type="GO" id="GO:0003677">
    <property type="term" value="F:DNA binding"/>
    <property type="evidence" value="ECO:0007669"/>
    <property type="project" value="TreeGrafter"/>
</dbReference>
<dbReference type="GO" id="GO:0005634">
    <property type="term" value="C:nucleus"/>
    <property type="evidence" value="ECO:0007669"/>
    <property type="project" value="TreeGrafter"/>
</dbReference>
<name>A0A9P1GGY4_9DINO</name>
<sequence>MQALGQQSRVARKVRAYLTKTKLGLLFGCRRRAHIQTEHGEALHAVHCTARKQLLIWLRDKWAAQRMATRNEHGHAKRQRWRASFAQADRPQILRDMLPQIPVKFARAARDLLAGWHVEEPIVNEPSPQAYKGTGTMFRYSGSFSMIEHQPSLDLLAAGPSVDIDLLSAGLRNAPQVLAIWDDFQSWMTELGNKYRFERVSTALELHTEVTLQRRVPSIHLHMMFDTRDSAAMRALAPYLPGPCTRMLRPGRQVHLSGQSLAFRGCKPHISLDSSQARGRSVRRALDQGHFYLQVEKKGSIFRQTTCPAYQTFTVSPDWVTGLWQGDKINKECAEQHYVQCKRNIRAYCENLKYHGQKQRELYIQQQQAAAAELLRPLQKEPVELPEVTQLFLPQFTRPMHRRKFLVLNGPTRLGKTVYARSLFGADHTYETNCSGVLEPDMREYDVLRHRCVVFDEASVHLVLKHKKLFQAPPAEISLGHSATGMYVYRIWVWNVALIVTSNVWTTELEQLAAEDREWLEGNASLHIVCLCDTRLAGVPVHAMMPDAAAAEVVRLQQALVANRNELKGAYQQARRQQKRVQCCGLGPAARRTTLAVYVLSNYNIALAVRVACRLSTYKRPEDAGFPTAAALEELFLESPPTDWLEFGELAAQRAHAFLAEAATSDWVRDCNVLHGVAPSSMDVFLHWEHAFIGHQLDVGVPPRRYVNKWAQKWRARWGVRRKVLKQVVHKEVMQAAKRQKVQLVYIPAQCTDVLQPLDICAFAGFKAFLRARSLHIVCLCDTRLAGVPVHAMMPDAAAAEVVRLQQALVANRNELKGAYQQARRQQKRVQCCGLGPAARRTTLAVYVLSNYNIALAVRVACRLSTYKRPEDAGFPTAAALEELFLESPPTDWLEFGELAAQRAHAFLAEAATSDWVRDCNVLHGVAPSSMDVFLHWEHAFIGHQLDVGVPPGRYVNKWAQKWRARWGVRRKVLKQVVHKVNAFWRHLRYLYQKFADRDILMLNVDETSIGYTMKPRLGNVVAPAVAKVSSLHIVCLCDTRLAGVPVHAMMPDAAAAEVVRLQQALVANRNELKGAYQQARRQQKRVQCCGLGPAARRTTLAVYVLSNYNIALAVRVACRLSTYKRPEDAGFPTAAALEELFLESPPTDWLEFGELAAQRAHAFLAEAATSDWVRDCNVLHGVAPSSMDVFLHWEHAFIGHQLDVGVPPRRYVNKWAQKWRARWGVRRKVLQQVVHKVNAFWRHLRYLYQKFADRDILILNVDETSVGYTMKPRLGNVVAPAVAKVSKQDRRAMSSEAAPADVAAVAPPADRLADLKAARQALKRQLAQATREVKSQEKKRRRIMQQAGKLSTADLSWLLAVKVANGRFSAMQALGQQSRVARKVRAYLTKTKLLNGPPDREARKQLLIWLRDKWAAQRMAARNEHGHAKRQRWRASFAQADRPQILRDMLPQIPVKFARAARDLLAGWHVEEPIVNEPSPQAYKGTGTMFRYSGSFSMIEHQPSLDLLAAGPSVDIDLLSAGLRRNAPQVLAIWDDFQSWMTELGNKYRFERVSTALELHTEVTLQRRVPSIHLHMMFDTRDSAAMRALAPYLPGPCTRMLRPGRQVHLSGQSLAFRGCKPHISLDSSQARGRSVRRALDQGHFYLQVEKKGSIFRQTTCQTFTVSPDWVTGLWQGDKINKECAEQHYVQCKRNIRAYCENLKYHGQKQRELYIQQQQAAAAELLRPLQKEPVELPEVTQLFLPQFTRPMHRRKFLVLNGPTRLGKTVYARSLFGADHTYETNCSGVLEPDMREYDVLRHRCVVFDEASVHLVLKHKKLFQAPPAEISLGHSATGMYVYRIWVWNVALIVTSNVWTTELEQLAAEDREWLEGNASLHIVCLCDTRLAGVPVHAMMPDAAAAEVVRLQQALVANRNELKGAYQQARRQQKRVQCCGLGPAARRTTLAVYVLSNYNIALAVRVACRLSTYKRPEDAGFPTAAALEELFLESPPTDWLEFGELAAQRAHAFLAEAATSDWVRDCNVLHGVAPSSMDVFLHWEHAFIGHQLDVGVPPRRYVNKWAQKWRARWGVRRKVLKQVVHKVNAFWRHLRYLYQKFADRDILMLNVDETSVGYTMKPRLGNVVAPAVAKVSSLHIVCLCDTRLAGVPVHAMMPDASAAEVVRLQQALVANRNELKGAYQQARRQQKRVQCCGLGPAARRTTLAVYVLSNYNIALAVRVACRLSTYKRPEDAGFPTAAALEELFLESPPTDWLEFGELAAQRAHAFLAEAATSDWVRDCNVLHGVAPSSMDVFLHWEHAFIGHQLDVGVPPRRYVNKWAQKWRARWGVRRKVLKQVVHKVNAFWRHLRYLYQKFADRDILMLNVDETSVGYTMKPRLGNVVAPAVAKVSKQDRRGAWTYLSLICNSTDVQGKLPHYLIGSKTRLTRKLLRAQKALPPTRLKIIAQKSAWTSAANMVQLLRDIGEVLKLYPGKQGILLLDCAPSHLPKEVMQAAKRQKVQLVYIPAQCTDVLQPLDICAFAGFKAFLRARHEGLKATSQHGLVNPLAWIWELMQCPREFFAQKAWRSSFAAVGCTNPPDPQVLHRELRELMDFPVSFPEGVKPTREEVQCLWPERRRMVYAYKALF</sequence>
<dbReference type="Pfam" id="PF03184">
    <property type="entry name" value="DDE_1"/>
    <property type="match status" value="1"/>
</dbReference>
<proteinExistence type="predicted"/>
<evidence type="ECO:0000256" key="1">
    <source>
        <dbReference type="SAM" id="Coils"/>
    </source>
</evidence>
<feature type="coiled-coil region" evidence="1">
    <location>
        <begin position="1313"/>
        <end position="1347"/>
    </location>
</feature>
<evidence type="ECO:0000313" key="6">
    <source>
        <dbReference type="Proteomes" id="UP001152797"/>
    </source>
</evidence>